<reference evidence="2" key="1">
    <citation type="journal article" date="2023" name="Front. Mar. Sci.">
        <title>A new Merluccius polli reference genome to investigate the effects of global change in West African waters.</title>
        <authorList>
            <person name="Mateo J.L."/>
            <person name="Blanco-Fernandez C."/>
            <person name="Garcia-Vazquez E."/>
            <person name="Machado-Schiaffino G."/>
        </authorList>
    </citation>
    <scope>NUCLEOTIDE SEQUENCE</scope>
    <source>
        <strain evidence="2">C29</strain>
        <tissue evidence="2">Fin</tissue>
    </source>
</reference>
<evidence type="ECO:0008006" key="4">
    <source>
        <dbReference type="Google" id="ProtNLM"/>
    </source>
</evidence>
<comment type="caution">
    <text evidence="2">The sequence shown here is derived from an EMBL/GenBank/DDBJ whole genome shotgun (WGS) entry which is preliminary data.</text>
</comment>
<feature type="region of interest" description="Disordered" evidence="1">
    <location>
        <begin position="87"/>
        <end position="143"/>
    </location>
</feature>
<evidence type="ECO:0000313" key="3">
    <source>
        <dbReference type="Proteomes" id="UP001174136"/>
    </source>
</evidence>
<proteinExistence type="predicted"/>
<organism evidence="2 3">
    <name type="scientific">Merluccius polli</name>
    <name type="common">Benguela hake</name>
    <name type="synonym">Merluccius cadenati</name>
    <dbReference type="NCBI Taxonomy" id="89951"/>
    <lineage>
        <taxon>Eukaryota</taxon>
        <taxon>Metazoa</taxon>
        <taxon>Chordata</taxon>
        <taxon>Craniata</taxon>
        <taxon>Vertebrata</taxon>
        <taxon>Euteleostomi</taxon>
        <taxon>Actinopterygii</taxon>
        <taxon>Neopterygii</taxon>
        <taxon>Teleostei</taxon>
        <taxon>Neoteleostei</taxon>
        <taxon>Acanthomorphata</taxon>
        <taxon>Zeiogadaria</taxon>
        <taxon>Gadariae</taxon>
        <taxon>Gadiformes</taxon>
        <taxon>Gadoidei</taxon>
        <taxon>Merlucciidae</taxon>
        <taxon>Merluccius</taxon>
    </lineage>
</organism>
<sequence length="372" mass="42560">MEDGPNRTDNMVSTGTAITNEQRILRKCSCGWSKVTTHRGLRIHQGKAKCGGTSHMQSCTAPADQTIRRQSLVEHHSAAVSNIADGQGEEEHLSQQQEQRQHLVPTPQNEHQEETPSSEPPTQARRERPIRQPKVKWPKASDKEAWRSLDQDLHIILGKSLQGSATTKLNLFGRREKEILKLVKERRSLRKSWRKADENEKKGLKALWVQIRDRLATLRRAERIRRRRSKKEKERARFFRDPFKFAKSLLEEKKNGKLEATAQELEEHMKSQLGDHEKNIPLGSPGHVARPAEPESQFDTTPPRWAEIRQVVDKAKSASAPGLNGVPYRVYKSCPMVLKLLWKLMSCLEDPSHPIRVDQSSDNLHPKRAGFP</sequence>
<evidence type="ECO:0000256" key="1">
    <source>
        <dbReference type="SAM" id="MobiDB-lite"/>
    </source>
</evidence>
<accession>A0AA47P4Y9</accession>
<dbReference type="AlphaFoldDB" id="A0AA47P4Y9"/>
<name>A0AA47P4Y9_MERPO</name>
<gene>
    <name evidence="2" type="ORF">N1851_008008</name>
</gene>
<keyword evidence="3" id="KW-1185">Reference proteome</keyword>
<protein>
    <recommendedName>
        <fullName evidence="4">Reverse transcriptase</fullName>
    </recommendedName>
</protein>
<evidence type="ECO:0000313" key="2">
    <source>
        <dbReference type="EMBL" id="KAK0150886.1"/>
    </source>
</evidence>
<dbReference type="Proteomes" id="UP001174136">
    <property type="component" value="Unassembled WGS sequence"/>
</dbReference>
<dbReference type="EMBL" id="JAOPHQ010001430">
    <property type="protein sequence ID" value="KAK0150886.1"/>
    <property type="molecule type" value="Genomic_DNA"/>
</dbReference>